<sequence>MADPKMLAPDLTEYHWALYACGHLLDLTAEPHPPVGLYRDEQSATLHGLRMWPATFTVIDLNKDERS</sequence>
<dbReference type="Proteomes" id="UP000255177">
    <property type="component" value="Unassembled WGS sequence"/>
</dbReference>
<organism evidence="1 2">
    <name type="scientific">Pseudomonas wadenswilerensis</name>
    <dbReference type="NCBI Taxonomy" id="1785161"/>
    <lineage>
        <taxon>Bacteria</taxon>
        <taxon>Pseudomonadati</taxon>
        <taxon>Pseudomonadota</taxon>
        <taxon>Gammaproteobacteria</taxon>
        <taxon>Pseudomonadales</taxon>
        <taxon>Pseudomonadaceae</taxon>
        <taxon>Pseudomonas</taxon>
    </lineage>
</organism>
<dbReference type="EMBL" id="UIDD01000006">
    <property type="protein sequence ID" value="SUQ62679.1"/>
    <property type="molecule type" value="Genomic_DNA"/>
</dbReference>
<accession>A0A380SXE5</accession>
<reference evidence="2" key="1">
    <citation type="submission" date="2018-07" db="EMBL/GenBank/DDBJ databases">
        <authorList>
            <person name="Blom J."/>
        </authorList>
    </citation>
    <scope>NUCLEOTIDE SEQUENCE [LARGE SCALE GENOMIC DNA]</scope>
    <source>
        <strain evidence="2">CCOS 864</strain>
    </source>
</reference>
<evidence type="ECO:0000313" key="1">
    <source>
        <dbReference type="EMBL" id="SUQ62679.1"/>
    </source>
</evidence>
<keyword evidence="2" id="KW-1185">Reference proteome</keyword>
<dbReference type="AlphaFoldDB" id="A0A380SXE5"/>
<gene>
    <name evidence="1" type="ORF">CCOS864_02125</name>
</gene>
<name>A0A380SXE5_9PSED</name>
<evidence type="ECO:0000313" key="2">
    <source>
        <dbReference type="Proteomes" id="UP000255177"/>
    </source>
</evidence>
<dbReference type="RefSeq" id="WP_115086273.1">
    <property type="nucleotide sequence ID" value="NZ_CBCSFG010000028.1"/>
</dbReference>
<proteinExistence type="predicted"/>
<protein>
    <submittedName>
        <fullName evidence="1">Uncharacterized protein</fullName>
    </submittedName>
</protein>